<name>A0A1E3PIH6_9ASCO</name>
<feature type="compositionally biased region" description="Polar residues" evidence="8">
    <location>
        <begin position="208"/>
        <end position="223"/>
    </location>
</feature>
<dbReference type="GO" id="GO:0048015">
    <property type="term" value="P:phosphatidylinositol-mediated signaling"/>
    <property type="evidence" value="ECO:0007669"/>
    <property type="project" value="TreeGrafter"/>
</dbReference>
<dbReference type="SUPFAM" id="SSF56112">
    <property type="entry name" value="Protein kinase-like (PK-like)"/>
    <property type="match status" value="1"/>
</dbReference>
<dbReference type="EMBL" id="KV454410">
    <property type="protein sequence ID" value="ODQ65219.1"/>
    <property type="molecule type" value="Genomic_DNA"/>
</dbReference>
<dbReference type="Gene3D" id="3.30.1010.10">
    <property type="entry name" value="Phosphatidylinositol 3-kinase Catalytic Subunit, Chain A, domain 4"/>
    <property type="match status" value="1"/>
</dbReference>
<evidence type="ECO:0000256" key="3">
    <source>
        <dbReference type="ARBA" id="ARBA00006209"/>
    </source>
</evidence>
<dbReference type="GO" id="GO:0005634">
    <property type="term" value="C:nucleus"/>
    <property type="evidence" value="ECO:0007669"/>
    <property type="project" value="UniProtKB-SubCell"/>
</dbReference>
<organism evidence="11 12">
    <name type="scientific">Nadsonia fulvescens var. elongata DSM 6958</name>
    <dbReference type="NCBI Taxonomy" id="857566"/>
    <lineage>
        <taxon>Eukaryota</taxon>
        <taxon>Fungi</taxon>
        <taxon>Dikarya</taxon>
        <taxon>Ascomycota</taxon>
        <taxon>Saccharomycotina</taxon>
        <taxon>Dipodascomycetes</taxon>
        <taxon>Dipodascales</taxon>
        <taxon>Dipodascales incertae sedis</taxon>
        <taxon>Nadsonia</taxon>
    </lineage>
</organism>
<dbReference type="PROSITE" id="PS50290">
    <property type="entry name" value="PI3_4_KINASE_3"/>
    <property type="match status" value="1"/>
</dbReference>
<evidence type="ECO:0000256" key="7">
    <source>
        <dbReference type="ARBA" id="ARBA00023242"/>
    </source>
</evidence>
<dbReference type="EC" id="2.7.1.67" evidence="4"/>
<dbReference type="OrthoDB" id="10264149at2759"/>
<dbReference type="FunFam" id="1.10.1070.11:FF:000016">
    <property type="entry name" value="PIK1p Phosphatidylinositol 4-kinase"/>
    <property type="match status" value="1"/>
</dbReference>
<dbReference type="STRING" id="857566.A0A1E3PIH6"/>
<dbReference type="InterPro" id="IPR016024">
    <property type="entry name" value="ARM-type_fold"/>
</dbReference>
<dbReference type="InterPro" id="IPR011009">
    <property type="entry name" value="Kinase-like_dom_sf"/>
</dbReference>
<dbReference type="Pfam" id="PF21245">
    <property type="entry name" value="PI4KB-PIK1_PIK"/>
    <property type="match status" value="1"/>
</dbReference>
<feature type="region of interest" description="Disordered" evidence="8">
    <location>
        <begin position="572"/>
        <end position="621"/>
    </location>
</feature>
<reference evidence="11 12" key="1">
    <citation type="journal article" date="2016" name="Proc. Natl. Acad. Sci. U.S.A.">
        <title>Comparative genomics of biotechnologically important yeasts.</title>
        <authorList>
            <person name="Riley R."/>
            <person name="Haridas S."/>
            <person name="Wolfe K.H."/>
            <person name="Lopes M.R."/>
            <person name="Hittinger C.T."/>
            <person name="Goeker M."/>
            <person name="Salamov A.A."/>
            <person name="Wisecaver J.H."/>
            <person name="Long T.M."/>
            <person name="Calvey C.H."/>
            <person name="Aerts A.L."/>
            <person name="Barry K.W."/>
            <person name="Choi C."/>
            <person name="Clum A."/>
            <person name="Coughlan A.Y."/>
            <person name="Deshpande S."/>
            <person name="Douglass A.P."/>
            <person name="Hanson S.J."/>
            <person name="Klenk H.-P."/>
            <person name="LaButti K.M."/>
            <person name="Lapidus A."/>
            <person name="Lindquist E.A."/>
            <person name="Lipzen A.M."/>
            <person name="Meier-Kolthoff J.P."/>
            <person name="Ohm R.A."/>
            <person name="Otillar R.P."/>
            <person name="Pangilinan J.L."/>
            <person name="Peng Y."/>
            <person name="Rokas A."/>
            <person name="Rosa C.A."/>
            <person name="Scheuner C."/>
            <person name="Sibirny A.A."/>
            <person name="Slot J.C."/>
            <person name="Stielow J.B."/>
            <person name="Sun H."/>
            <person name="Kurtzman C.P."/>
            <person name="Blackwell M."/>
            <person name="Grigoriev I.V."/>
            <person name="Jeffries T.W."/>
        </authorList>
    </citation>
    <scope>NUCLEOTIDE SEQUENCE [LARGE SCALE GENOMIC DNA]</scope>
    <source>
        <strain evidence="11 12">DSM 6958</strain>
    </source>
</reference>
<keyword evidence="6" id="KW-0418">Kinase</keyword>
<dbReference type="FunFam" id="3.30.1010.10:FF:000021">
    <property type="entry name" value="Phosphatidylinositol 4-kinase"/>
    <property type="match status" value="1"/>
</dbReference>
<keyword evidence="7" id="KW-0539">Nucleus</keyword>
<dbReference type="InterPro" id="IPR021601">
    <property type="entry name" value="Phosphatidylino_kinase_fungi"/>
</dbReference>
<feature type="compositionally biased region" description="Polar residues" evidence="8">
    <location>
        <begin position="573"/>
        <end position="597"/>
    </location>
</feature>
<dbReference type="Proteomes" id="UP000095009">
    <property type="component" value="Unassembled WGS sequence"/>
</dbReference>
<dbReference type="InterPro" id="IPR015433">
    <property type="entry name" value="PI3/4_kinase"/>
</dbReference>
<dbReference type="AlphaFoldDB" id="A0A1E3PIH6"/>
<dbReference type="Gene3D" id="6.10.140.1260">
    <property type="match status" value="1"/>
</dbReference>
<evidence type="ECO:0000313" key="12">
    <source>
        <dbReference type="Proteomes" id="UP000095009"/>
    </source>
</evidence>
<protein>
    <recommendedName>
        <fullName evidence="4">1-phosphatidylinositol 4-kinase</fullName>
        <ecNumber evidence="4">2.7.1.67</ecNumber>
    </recommendedName>
</protein>
<feature type="compositionally biased region" description="Polar residues" evidence="8">
    <location>
        <begin position="605"/>
        <end position="621"/>
    </location>
</feature>
<dbReference type="InterPro" id="IPR057754">
    <property type="entry name" value="PI4-kinase_beta/PIK1_cat"/>
</dbReference>
<proteinExistence type="inferred from homology"/>
<accession>A0A1E3PIH6</accession>
<evidence type="ECO:0000256" key="4">
    <source>
        <dbReference type="ARBA" id="ARBA00012169"/>
    </source>
</evidence>
<feature type="compositionally biased region" description="Low complexity" evidence="8">
    <location>
        <begin position="224"/>
        <end position="243"/>
    </location>
</feature>
<dbReference type="PROSITE" id="PS00915">
    <property type="entry name" value="PI3_4_KINASE_1"/>
    <property type="match status" value="1"/>
</dbReference>
<gene>
    <name evidence="11" type="ORF">NADFUDRAFT_83264</name>
</gene>
<dbReference type="InterPro" id="IPR000403">
    <property type="entry name" value="PI3/4_kinase_cat_dom"/>
</dbReference>
<dbReference type="GO" id="GO:0004430">
    <property type="term" value="F:1-phosphatidylinositol 4-kinase activity"/>
    <property type="evidence" value="ECO:0007669"/>
    <property type="project" value="UniProtKB-EC"/>
</dbReference>
<feature type="region of interest" description="Disordered" evidence="8">
    <location>
        <begin position="202"/>
        <end position="248"/>
    </location>
</feature>
<dbReference type="SMART" id="SM00146">
    <property type="entry name" value="PI3Kc"/>
    <property type="match status" value="1"/>
</dbReference>
<comment type="subcellular location">
    <subcellularLocation>
        <location evidence="2">Nucleus</location>
    </subcellularLocation>
</comment>
<dbReference type="Pfam" id="PF11522">
    <property type="entry name" value="Pik1"/>
    <property type="match status" value="1"/>
</dbReference>
<evidence type="ECO:0000259" key="10">
    <source>
        <dbReference type="PROSITE" id="PS51545"/>
    </source>
</evidence>
<feature type="compositionally biased region" description="Polar residues" evidence="8">
    <location>
        <begin position="509"/>
        <end position="518"/>
    </location>
</feature>
<dbReference type="InterPro" id="IPR018936">
    <property type="entry name" value="PI3/4_kinase_CS"/>
</dbReference>
<dbReference type="Pfam" id="PF00454">
    <property type="entry name" value="PI3_PI4_kinase"/>
    <property type="match status" value="1"/>
</dbReference>
<dbReference type="SUPFAM" id="SSF48371">
    <property type="entry name" value="ARM repeat"/>
    <property type="match status" value="1"/>
</dbReference>
<dbReference type="PROSITE" id="PS51545">
    <property type="entry name" value="PIK_HELICAL"/>
    <property type="match status" value="1"/>
</dbReference>
<feature type="domain" description="PIK helical" evidence="10">
    <location>
        <begin position="1"/>
        <end position="129"/>
    </location>
</feature>
<evidence type="ECO:0000259" key="9">
    <source>
        <dbReference type="PROSITE" id="PS50290"/>
    </source>
</evidence>
<feature type="compositionally biased region" description="Acidic residues" evidence="8">
    <location>
        <begin position="300"/>
        <end position="318"/>
    </location>
</feature>
<dbReference type="CDD" id="cd05168">
    <property type="entry name" value="PI4Kc_III_beta"/>
    <property type="match status" value="1"/>
</dbReference>
<sequence length="1005" mass="112154">MAISKNKSISTDNGGNKFLLRFIDSDTFTLYHCIYYLERYAKNIGIHFHLCQKVRSYPYHEIEFFIPQLVQLLVTVNTKSMALEDLLLDLCMENTHYCLMTFWQLQANLSEMFDDSESFGFQVSRRMFNKLQYLLFNVGEPPSMKFRENPIPALILASAMAGVVGLPGIMDLAGPIAFSQGRKEKSRIFHILPKLSRSKSNLESSSSATVPNTISVSTPTTPIRSRNGSFSSLSSSHSTRVASNPSSLKPVVDNISSLSIASNSPVEKNLLDHNRFSTKHETLSLPDLRRKSSIISNTFEDNDESQSSDDNDDNENPDEISYQSNYNNHINGSSALVFKNKSFQNDINRNSKIKILKTNYFNCETQFVTALQTISTRLLSVPKKARLSSLRVELAMLNQDLPAEVDIPVLLAADNGNRRLGQRKEVHHKILRISPAEATVLNSAERVPYLLLIEFLRDGFDFDPNSKANRKLIKENKDTRYIFDSSTSKNSNLFSELASKGKRGRKSSNTRASYSGSDTDTDEDCVNDSENLVVNKIIHGDNKAQEVNVLYNTEGTDMGDISMRALYKKESGNSEISASNDASNLSGAPIPTNSRNSPGPDITFGSASTYSKSQFPSSTDVSGIATQMRTAAIMLTQLESTASTRLSKSEISSIRDRIIANMQAMEEMTVLADFDVVVGGAGERKLENDLKTGGMVLDDPSATNLGEDWDHKKERIRRSSPYGKIKGWDLCSVIFKTGDDLRQESFACQLIQAFHKIWEDAQVPVWVKRMRILITSETAGLVETITNGISIHSIKKALTNASIAAGTNPKGTIATLKDHFRKTFGDSDSEKYKNALESFVRSLAAASIICYLLQIKDRHNGNILLDNMGRVIHIDFGFLLSNSPGNVGFEAAPFKLTNEYVDLMGGIDSEYFKLFKDLMKQAFKVVRKNSESILILVEMMQRDSALPCFSLGPATVEQLKQRFHLGVSDSEVDNFVETYLIHGSIGSRYTWFYDEFQRQTQGILP</sequence>
<evidence type="ECO:0000256" key="1">
    <source>
        <dbReference type="ARBA" id="ARBA00001686"/>
    </source>
</evidence>
<evidence type="ECO:0000256" key="6">
    <source>
        <dbReference type="ARBA" id="ARBA00022777"/>
    </source>
</evidence>
<dbReference type="GO" id="GO:0016020">
    <property type="term" value="C:membrane"/>
    <property type="evidence" value="ECO:0007669"/>
    <property type="project" value="TreeGrafter"/>
</dbReference>
<dbReference type="InterPro" id="IPR036940">
    <property type="entry name" value="PI3/4_kinase_cat_sf"/>
</dbReference>
<dbReference type="InterPro" id="IPR001263">
    <property type="entry name" value="PI3K_accessory_dom"/>
</dbReference>
<evidence type="ECO:0000256" key="2">
    <source>
        <dbReference type="ARBA" id="ARBA00004123"/>
    </source>
</evidence>
<feature type="domain" description="PI3K/PI4K catalytic" evidence="9">
    <location>
        <begin position="710"/>
        <end position="988"/>
    </location>
</feature>
<comment type="similarity">
    <text evidence="3">Belongs to the PI3/PI4-kinase family. Type III PI4K subfamily.</text>
</comment>
<dbReference type="GO" id="GO:0046854">
    <property type="term" value="P:phosphatidylinositol phosphate biosynthetic process"/>
    <property type="evidence" value="ECO:0007669"/>
    <property type="project" value="InterPro"/>
</dbReference>
<evidence type="ECO:0000256" key="8">
    <source>
        <dbReference type="SAM" id="MobiDB-lite"/>
    </source>
</evidence>
<dbReference type="InterPro" id="IPR049160">
    <property type="entry name" value="PI4KB-PIK1_PIK"/>
</dbReference>
<keyword evidence="5" id="KW-0808">Transferase</keyword>
<dbReference type="PANTHER" id="PTHR10048">
    <property type="entry name" value="PHOSPHATIDYLINOSITOL KINASE"/>
    <property type="match status" value="1"/>
</dbReference>
<comment type="catalytic activity">
    <reaction evidence="1">
        <text>a 1,2-diacyl-sn-glycero-3-phospho-(1D-myo-inositol) + ATP = a 1,2-diacyl-sn-glycero-3-phospho-(1D-myo-inositol 4-phosphate) + ADP + H(+)</text>
        <dbReference type="Rhea" id="RHEA:19877"/>
        <dbReference type="ChEBI" id="CHEBI:15378"/>
        <dbReference type="ChEBI" id="CHEBI:30616"/>
        <dbReference type="ChEBI" id="CHEBI:57880"/>
        <dbReference type="ChEBI" id="CHEBI:58178"/>
        <dbReference type="ChEBI" id="CHEBI:456216"/>
        <dbReference type="EC" id="2.7.1.67"/>
    </reaction>
</comment>
<dbReference type="Gene3D" id="1.10.1070.11">
    <property type="entry name" value="Phosphatidylinositol 3-/4-kinase, catalytic domain"/>
    <property type="match status" value="1"/>
</dbReference>
<feature type="region of interest" description="Disordered" evidence="8">
    <location>
        <begin position="494"/>
        <end position="525"/>
    </location>
</feature>
<dbReference type="PANTHER" id="PTHR10048:SF22">
    <property type="entry name" value="PHOSPHATIDYLINOSITOL 4-KINASE BETA"/>
    <property type="match status" value="1"/>
</dbReference>
<evidence type="ECO:0000313" key="11">
    <source>
        <dbReference type="EMBL" id="ODQ65219.1"/>
    </source>
</evidence>
<dbReference type="GO" id="GO:0005737">
    <property type="term" value="C:cytoplasm"/>
    <property type="evidence" value="ECO:0007669"/>
    <property type="project" value="TreeGrafter"/>
</dbReference>
<keyword evidence="12" id="KW-1185">Reference proteome</keyword>
<feature type="region of interest" description="Disordered" evidence="8">
    <location>
        <begin position="296"/>
        <end position="326"/>
    </location>
</feature>
<dbReference type="PROSITE" id="PS00916">
    <property type="entry name" value="PI3_4_KINASE_2"/>
    <property type="match status" value="1"/>
</dbReference>
<evidence type="ECO:0000256" key="5">
    <source>
        <dbReference type="ARBA" id="ARBA00022679"/>
    </source>
</evidence>
<dbReference type="GO" id="GO:0016192">
    <property type="term" value="P:vesicle-mediated transport"/>
    <property type="evidence" value="ECO:0007669"/>
    <property type="project" value="UniProtKB-ARBA"/>
</dbReference>